<dbReference type="PANTHER" id="PTHR14087:SF7">
    <property type="entry name" value="THYMOCYTE NUCLEAR PROTEIN 1"/>
    <property type="match status" value="1"/>
</dbReference>
<dbReference type="Gene3D" id="3.10.590.10">
    <property type="entry name" value="ph1033 like domains"/>
    <property type="match status" value="1"/>
</dbReference>
<feature type="domain" description="EVE" evidence="4">
    <location>
        <begin position="68"/>
        <end position="159"/>
    </location>
</feature>
<evidence type="ECO:0000256" key="3">
    <source>
        <dbReference type="SAM" id="MobiDB-lite"/>
    </source>
</evidence>
<organism evidence="5 6">
    <name type="scientific">Hymenochirus boettgeri</name>
    <name type="common">Congo dwarf clawed frog</name>
    <dbReference type="NCBI Taxonomy" id="247094"/>
    <lineage>
        <taxon>Eukaryota</taxon>
        <taxon>Metazoa</taxon>
        <taxon>Chordata</taxon>
        <taxon>Craniata</taxon>
        <taxon>Vertebrata</taxon>
        <taxon>Euteleostomi</taxon>
        <taxon>Amphibia</taxon>
        <taxon>Batrachia</taxon>
        <taxon>Anura</taxon>
        <taxon>Pipoidea</taxon>
        <taxon>Pipidae</taxon>
        <taxon>Pipinae</taxon>
        <taxon>Hymenochirus</taxon>
    </lineage>
</organism>
<comment type="function">
    <text evidence="1">Specifically binds 5-hydroxymethylcytosine (5hmC), suggesting that it acts as a specific reader of 5hmC.</text>
</comment>
<dbReference type="InterPro" id="IPR015947">
    <property type="entry name" value="PUA-like_sf"/>
</dbReference>
<dbReference type="Proteomes" id="UP000812440">
    <property type="component" value="Chromosome 7"/>
</dbReference>
<dbReference type="SUPFAM" id="SSF88697">
    <property type="entry name" value="PUA domain-like"/>
    <property type="match status" value="1"/>
</dbReference>
<evidence type="ECO:0000313" key="5">
    <source>
        <dbReference type="EMBL" id="KAG8434745.1"/>
    </source>
</evidence>
<dbReference type="EMBL" id="JAACNH010000008">
    <property type="protein sequence ID" value="KAG8434745.1"/>
    <property type="molecule type" value="Genomic_DNA"/>
</dbReference>
<accession>A0A8T2IP66</accession>
<dbReference type="Pfam" id="PF01878">
    <property type="entry name" value="EVE"/>
    <property type="match status" value="1"/>
</dbReference>
<gene>
    <name evidence="5" type="ORF">GDO86_012916</name>
</gene>
<sequence length="164" mass="19395">MRPAKRKCGTSGFESNEETILKKVKNMTKLRKQKPAKDNSNEKQQQEEYHCWLMKSEPESRIEKGIDMKIVKEAYADHTQFDEKNPHFDSYSSQDNPRWSMVDVQFIRRLKRYISLSELKKLHLNHKTSEGPLKNMALFTRARLSVQPLTQEEFDFIVSLEDET</sequence>
<reference evidence="5" key="1">
    <citation type="thesis" date="2020" institute="ProQuest LLC" country="789 East Eisenhower Parkway, Ann Arbor, MI, USA">
        <title>Comparative Genomics and Chromosome Evolution.</title>
        <authorList>
            <person name="Mudd A.B."/>
        </authorList>
    </citation>
    <scope>NUCLEOTIDE SEQUENCE</scope>
    <source>
        <strain evidence="5">Female2</strain>
        <tissue evidence="5">Blood</tissue>
    </source>
</reference>
<keyword evidence="6" id="KW-1185">Reference proteome</keyword>
<dbReference type="InterPro" id="IPR002740">
    <property type="entry name" value="EVE_domain"/>
</dbReference>
<evidence type="ECO:0000256" key="1">
    <source>
        <dbReference type="ARBA" id="ARBA00002530"/>
    </source>
</evidence>
<comment type="caution">
    <text evidence="5">The sequence shown here is derived from an EMBL/GenBank/DDBJ whole genome shotgun (WGS) entry which is preliminary data.</text>
</comment>
<feature type="compositionally biased region" description="Basic and acidic residues" evidence="3">
    <location>
        <begin position="35"/>
        <end position="48"/>
    </location>
</feature>
<protein>
    <recommendedName>
        <fullName evidence="2">Thymocyte nuclear protein 1</fullName>
    </recommendedName>
</protein>
<evidence type="ECO:0000256" key="2">
    <source>
        <dbReference type="ARBA" id="ARBA00014654"/>
    </source>
</evidence>
<evidence type="ECO:0000259" key="4">
    <source>
        <dbReference type="Pfam" id="PF01878"/>
    </source>
</evidence>
<name>A0A8T2IP66_9PIPI</name>
<dbReference type="OrthoDB" id="41445at2759"/>
<dbReference type="InterPro" id="IPR052181">
    <property type="entry name" value="5hmC_binding"/>
</dbReference>
<dbReference type="PANTHER" id="PTHR14087">
    <property type="entry name" value="THYMOCYTE NUCLEAR PROTEIN 1"/>
    <property type="match status" value="1"/>
</dbReference>
<proteinExistence type="predicted"/>
<evidence type="ECO:0000313" key="6">
    <source>
        <dbReference type="Proteomes" id="UP000812440"/>
    </source>
</evidence>
<dbReference type="AlphaFoldDB" id="A0A8T2IP66"/>
<dbReference type="GO" id="GO:0005634">
    <property type="term" value="C:nucleus"/>
    <property type="evidence" value="ECO:0007669"/>
    <property type="project" value="TreeGrafter"/>
</dbReference>
<feature type="compositionally biased region" description="Basic residues" evidence="3">
    <location>
        <begin position="25"/>
        <end position="34"/>
    </location>
</feature>
<feature type="region of interest" description="Disordered" evidence="3">
    <location>
        <begin position="25"/>
        <end position="48"/>
    </location>
</feature>